<feature type="coiled-coil region" evidence="1">
    <location>
        <begin position="373"/>
        <end position="563"/>
    </location>
</feature>
<name>A0A067JWE2_JATCU</name>
<dbReference type="InterPro" id="IPR058610">
    <property type="entry name" value="WIT1_2_N"/>
</dbReference>
<keyword evidence="3" id="KW-0812">Transmembrane</keyword>
<dbReference type="Pfam" id="PF26581">
    <property type="entry name" value="WIT1_2_N"/>
    <property type="match status" value="1"/>
</dbReference>
<dbReference type="AlphaFoldDB" id="A0A067JWE2"/>
<evidence type="ECO:0000313" key="6">
    <source>
        <dbReference type="Proteomes" id="UP000027138"/>
    </source>
</evidence>
<dbReference type="STRING" id="180498.A0A067JWE2"/>
<dbReference type="InterPro" id="IPR039976">
    <property type="entry name" value="WIT1/WIT2"/>
</dbReference>
<dbReference type="PANTHER" id="PTHR35705:SF1">
    <property type="entry name" value="WPP DOMAIN-INTERACTING TAIL-ANCHORED PROTEIN 1"/>
    <property type="match status" value="1"/>
</dbReference>
<dbReference type="PANTHER" id="PTHR35705">
    <property type="entry name" value="WPP DOMAIN-INTERACTING TAIL-ANCHORED PROTEIN 1"/>
    <property type="match status" value="1"/>
</dbReference>
<accession>A0A067JWE2</accession>
<reference evidence="5 6" key="1">
    <citation type="journal article" date="2014" name="PLoS ONE">
        <title>Global Analysis of Gene Expression Profiles in Physic Nut (Jatropha curcas L.) Seedlings Exposed to Salt Stress.</title>
        <authorList>
            <person name="Zhang L."/>
            <person name="Zhang C."/>
            <person name="Wu P."/>
            <person name="Chen Y."/>
            <person name="Li M."/>
            <person name="Jiang H."/>
            <person name="Wu G."/>
        </authorList>
    </citation>
    <scope>NUCLEOTIDE SEQUENCE [LARGE SCALE GENOMIC DNA]</scope>
    <source>
        <strain evidence="6">cv. GZQX0401</strain>
        <tissue evidence="5">Young leaves</tissue>
    </source>
</reference>
<feature type="coiled-coil region" evidence="1">
    <location>
        <begin position="305"/>
        <end position="335"/>
    </location>
</feature>
<feature type="transmembrane region" description="Helical" evidence="3">
    <location>
        <begin position="680"/>
        <end position="699"/>
    </location>
</feature>
<organism evidence="5 6">
    <name type="scientific">Jatropha curcas</name>
    <name type="common">Barbados nut</name>
    <dbReference type="NCBI Taxonomy" id="180498"/>
    <lineage>
        <taxon>Eukaryota</taxon>
        <taxon>Viridiplantae</taxon>
        <taxon>Streptophyta</taxon>
        <taxon>Embryophyta</taxon>
        <taxon>Tracheophyta</taxon>
        <taxon>Spermatophyta</taxon>
        <taxon>Magnoliopsida</taxon>
        <taxon>eudicotyledons</taxon>
        <taxon>Gunneridae</taxon>
        <taxon>Pentapetalae</taxon>
        <taxon>rosids</taxon>
        <taxon>fabids</taxon>
        <taxon>Malpighiales</taxon>
        <taxon>Euphorbiaceae</taxon>
        <taxon>Crotonoideae</taxon>
        <taxon>Jatropheae</taxon>
        <taxon>Jatropha</taxon>
    </lineage>
</organism>
<evidence type="ECO:0000256" key="3">
    <source>
        <dbReference type="SAM" id="Phobius"/>
    </source>
</evidence>
<dbReference type="OrthoDB" id="1936068at2759"/>
<keyword evidence="6" id="KW-1185">Reference proteome</keyword>
<keyword evidence="3" id="KW-1133">Transmembrane helix</keyword>
<dbReference type="SUPFAM" id="SSF57997">
    <property type="entry name" value="Tropomyosin"/>
    <property type="match status" value="1"/>
</dbReference>
<evidence type="ECO:0000259" key="4">
    <source>
        <dbReference type="Pfam" id="PF26581"/>
    </source>
</evidence>
<gene>
    <name evidence="5" type="ORF">JCGZ_25611</name>
</gene>
<evidence type="ECO:0000313" key="5">
    <source>
        <dbReference type="EMBL" id="KDP24315.1"/>
    </source>
</evidence>
<dbReference type="EMBL" id="KK915127">
    <property type="protein sequence ID" value="KDP24315.1"/>
    <property type="molecule type" value="Genomic_DNA"/>
</dbReference>
<protein>
    <recommendedName>
        <fullName evidence="4">WIT1/2 N-terminal helical bundle domain-containing protein</fullName>
    </recommendedName>
</protein>
<feature type="domain" description="WIT1/2 N-terminal helical bundle" evidence="4">
    <location>
        <begin position="46"/>
        <end position="181"/>
    </location>
</feature>
<proteinExistence type="predicted"/>
<sequence>MGTDSDAEVSVSLDEANPADQETESSKIDLLVEMSSDAEINGELGIADEILTRMELDLACASEKLVNLSLLMMHVATRESEFETITSPKENFVGDSVEALEFDLLSWILDSEVTELDKFMTDTQKNIVDARKMISLYQHLEEIFMAMEEKLLDCEKSLKQLQGQVSEIRMQSAKFQRTLACLKREENWNGDEGPNFSEENQFLDMNAKIKMQTAEQQRHILRMLEKSLAREMDLEKKLTDSRQIEAEMKRRLLSTEQEVLFMEEDAIDVYERLFTAENAAEILMGISQELLSRVKILQFNLSGSVQREAALRSSLEKSMEQLEAKENALQKFNSSSSKLKLLAKTDNLNTSLTEAEDNLILANSEVFTLREKVNSLEKQLEESEFHLSNAKVNEGNQEQHNALRSEVTSMENIIEDLKEQLTKVESRAASAEVKCKLLAETNMDLNEEVSHLKGTSEKVDSLEKQLRESDIRLQHALASADASQEKQTMLYASIRDMENLIEDLKLKVQKAESRADSAEDKCIVLSESNAELNDELSFLRGRLECLEASLNQAEETKMATAKDIGFRTKVITDLMLQLAIERERLHKQLTSLSLENRHLAMKLQQARKDPFTGTDHYSGWDGKKHLFPEHEITQISASGSKLDKSQKNASVGETKVTAVPAGSVSEPESVRRIDAGMLNFKHVIMAVLILMIAAAVYLFHQ</sequence>
<dbReference type="Proteomes" id="UP000027138">
    <property type="component" value="Unassembled WGS sequence"/>
</dbReference>
<dbReference type="KEGG" id="jcu:105646770"/>
<evidence type="ECO:0000256" key="1">
    <source>
        <dbReference type="SAM" id="Coils"/>
    </source>
</evidence>
<keyword evidence="3" id="KW-0472">Membrane</keyword>
<keyword evidence="1" id="KW-0175">Coiled coil</keyword>
<evidence type="ECO:0000256" key="2">
    <source>
        <dbReference type="SAM" id="MobiDB-lite"/>
    </source>
</evidence>
<feature type="region of interest" description="Disordered" evidence="2">
    <location>
        <begin position="1"/>
        <end position="26"/>
    </location>
</feature>